<keyword evidence="9" id="KW-1185">Reference proteome</keyword>
<evidence type="ECO:0000259" key="7">
    <source>
        <dbReference type="Pfam" id="PF00892"/>
    </source>
</evidence>
<evidence type="ECO:0000313" key="8">
    <source>
        <dbReference type="EMBL" id="MDR7375724.1"/>
    </source>
</evidence>
<evidence type="ECO:0000256" key="1">
    <source>
        <dbReference type="ARBA" id="ARBA00004141"/>
    </source>
</evidence>
<feature type="transmembrane region" description="Helical" evidence="6">
    <location>
        <begin position="38"/>
        <end position="56"/>
    </location>
</feature>
<comment type="similarity">
    <text evidence="2">Belongs to the EamA transporter family.</text>
</comment>
<evidence type="ECO:0000256" key="2">
    <source>
        <dbReference type="ARBA" id="ARBA00007362"/>
    </source>
</evidence>
<gene>
    <name evidence="8" type="ORF">J2X19_000382</name>
</gene>
<feature type="transmembrane region" description="Helical" evidence="6">
    <location>
        <begin position="121"/>
        <end position="140"/>
    </location>
</feature>
<evidence type="ECO:0000256" key="3">
    <source>
        <dbReference type="ARBA" id="ARBA00022692"/>
    </source>
</evidence>
<feature type="domain" description="EamA" evidence="7">
    <location>
        <begin position="9"/>
        <end position="138"/>
    </location>
</feature>
<dbReference type="PANTHER" id="PTHR32322:SF2">
    <property type="entry name" value="EAMA DOMAIN-CONTAINING PROTEIN"/>
    <property type="match status" value="1"/>
</dbReference>
<proteinExistence type="inferred from homology"/>
<keyword evidence="5 6" id="KW-0472">Membrane</keyword>
<feature type="transmembrane region" description="Helical" evidence="6">
    <location>
        <begin position="216"/>
        <end position="237"/>
    </location>
</feature>
<evidence type="ECO:0000256" key="6">
    <source>
        <dbReference type="SAM" id="Phobius"/>
    </source>
</evidence>
<dbReference type="SUPFAM" id="SSF103481">
    <property type="entry name" value="Multidrug resistance efflux transporter EmrE"/>
    <property type="match status" value="1"/>
</dbReference>
<reference evidence="8 9" key="1">
    <citation type="submission" date="2023-07" db="EMBL/GenBank/DDBJ databases">
        <title>Sorghum-associated microbial communities from plants grown in Nebraska, USA.</title>
        <authorList>
            <person name="Schachtman D."/>
        </authorList>
    </citation>
    <scope>NUCLEOTIDE SEQUENCE [LARGE SCALE GENOMIC DNA]</scope>
    <source>
        <strain evidence="8 9">BE313</strain>
    </source>
</reference>
<feature type="transmembrane region" description="Helical" evidence="6">
    <location>
        <begin position="271"/>
        <end position="288"/>
    </location>
</feature>
<dbReference type="Proteomes" id="UP001180487">
    <property type="component" value="Unassembled WGS sequence"/>
</dbReference>
<feature type="transmembrane region" description="Helical" evidence="6">
    <location>
        <begin position="68"/>
        <end position="88"/>
    </location>
</feature>
<dbReference type="EMBL" id="JAVDXT010000001">
    <property type="protein sequence ID" value="MDR7375724.1"/>
    <property type="molecule type" value="Genomic_DNA"/>
</dbReference>
<keyword evidence="3 6" id="KW-0812">Transmembrane</keyword>
<protein>
    <submittedName>
        <fullName evidence="8">Drug/metabolite transporter (DMT)-like permease</fullName>
    </submittedName>
</protein>
<dbReference type="InterPro" id="IPR037185">
    <property type="entry name" value="EmrE-like"/>
</dbReference>
<feature type="transmembrane region" description="Helical" evidence="6">
    <location>
        <begin position="94"/>
        <end position="114"/>
    </location>
</feature>
<feature type="transmembrane region" description="Helical" evidence="6">
    <location>
        <begin position="244"/>
        <end position="265"/>
    </location>
</feature>
<evidence type="ECO:0000256" key="5">
    <source>
        <dbReference type="ARBA" id="ARBA00023136"/>
    </source>
</evidence>
<sequence length="296" mass="30423">MLNRPLPLLLTTGGLLGLNFPLGKLAGAAGITPLFWSLLMSAGAGLVLALALWALRDRLPWDRQHLRYYLVTGAVSNALPNLLVFSAMPHLGAGFTSIYLAFSPILTLLLHSILQGRWPSLLGAAGIALGFAGALVIVLSKGGVDSPGGAPVLWLALAFLIPLLLACGNVYRTLAWPAGTSGLALAAGTNLGAAAVLAVLSLLWTGSLSVTAVQAVPGLLLAQIAITAAMFAVFFRLQRVGGPVYLSQIGYVAAAVGLGTGTFVLGEHYGLLTWLGAVVVAVGVLMTTREQQAAGK</sequence>
<feature type="transmembrane region" description="Helical" evidence="6">
    <location>
        <begin position="183"/>
        <end position="204"/>
    </location>
</feature>
<dbReference type="Pfam" id="PF00892">
    <property type="entry name" value="EamA"/>
    <property type="match status" value="1"/>
</dbReference>
<dbReference type="RefSeq" id="WP_310370136.1">
    <property type="nucleotide sequence ID" value="NZ_JAVDXT010000001.1"/>
</dbReference>
<dbReference type="InterPro" id="IPR000620">
    <property type="entry name" value="EamA_dom"/>
</dbReference>
<organism evidence="8 9">
    <name type="scientific">Rhodoferax ferrireducens</name>
    <dbReference type="NCBI Taxonomy" id="192843"/>
    <lineage>
        <taxon>Bacteria</taxon>
        <taxon>Pseudomonadati</taxon>
        <taxon>Pseudomonadota</taxon>
        <taxon>Betaproteobacteria</taxon>
        <taxon>Burkholderiales</taxon>
        <taxon>Comamonadaceae</taxon>
        <taxon>Rhodoferax</taxon>
    </lineage>
</organism>
<comment type="caution">
    <text evidence="8">The sequence shown here is derived from an EMBL/GenBank/DDBJ whole genome shotgun (WGS) entry which is preliminary data.</text>
</comment>
<feature type="transmembrane region" description="Helical" evidence="6">
    <location>
        <begin position="152"/>
        <end position="171"/>
    </location>
</feature>
<dbReference type="InterPro" id="IPR050638">
    <property type="entry name" value="AA-Vitamin_Transporters"/>
</dbReference>
<evidence type="ECO:0000256" key="4">
    <source>
        <dbReference type="ARBA" id="ARBA00022989"/>
    </source>
</evidence>
<comment type="subcellular location">
    <subcellularLocation>
        <location evidence="1">Membrane</location>
        <topology evidence="1">Multi-pass membrane protein</topology>
    </subcellularLocation>
</comment>
<evidence type="ECO:0000313" key="9">
    <source>
        <dbReference type="Proteomes" id="UP001180487"/>
    </source>
</evidence>
<keyword evidence="4 6" id="KW-1133">Transmembrane helix</keyword>
<dbReference type="PANTHER" id="PTHR32322">
    <property type="entry name" value="INNER MEMBRANE TRANSPORTER"/>
    <property type="match status" value="1"/>
</dbReference>
<accession>A0ABU2C327</accession>
<name>A0ABU2C327_9BURK</name>